<keyword evidence="5" id="KW-1185">Reference proteome</keyword>
<dbReference type="AlphaFoldDB" id="A0A514CGL2"/>
<organism evidence="4 5">
    <name type="scientific">Echinicola soli</name>
    <dbReference type="NCBI Taxonomy" id="2591634"/>
    <lineage>
        <taxon>Bacteria</taxon>
        <taxon>Pseudomonadati</taxon>
        <taxon>Bacteroidota</taxon>
        <taxon>Cytophagia</taxon>
        <taxon>Cytophagales</taxon>
        <taxon>Cyclobacteriaceae</taxon>
        <taxon>Echinicola</taxon>
    </lineage>
</organism>
<dbReference type="InterPro" id="IPR013783">
    <property type="entry name" value="Ig-like_fold"/>
</dbReference>
<dbReference type="Gene3D" id="2.60.40.10">
    <property type="entry name" value="Immunoglobulins"/>
    <property type="match status" value="1"/>
</dbReference>
<name>A0A514CGL2_9BACT</name>
<feature type="domain" description="Rhamnogalacturonan lyase family 11 C-terminal" evidence="3">
    <location>
        <begin position="139"/>
        <end position="622"/>
    </location>
</feature>
<keyword evidence="4" id="KW-0456">Lyase</keyword>
<reference evidence="4 5" key="1">
    <citation type="submission" date="2019-06" db="EMBL/GenBank/DDBJ databases">
        <title>Echinicola alkalisoli sp. nov. isolated from saline soil.</title>
        <authorList>
            <person name="Sun J.-Q."/>
            <person name="Xu L."/>
        </authorList>
    </citation>
    <scope>NUCLEOTIDE SEQUENCE [LARGE SCALE GENOMIC DNA]</scope>
    <source>
        <strain evidence="4 5">LN3S3</strain>
    </source>
</reference>
<dbReference type="PANTHER" id="PTHR43118">
    <property type="entry name" value="RHAMNOGALACTURONAN LYASE (EUROFUNG)"/>
    <property type="match status" value="1"/>
</dbReference>
<dbReference type="SUPFAM" id="SSF69318">
    <property type="entry name" value="Integrin alpha N-terminal domain"/>
    <property type="match status" value="1"/>
</dbReference>
<dbReference type="InterPro" id="IPR028994">
    <property type="entry name" value="Integrin_alpha_N"/>
</dbReference>
<feature type="domain" description="Rhamnogalacturonan I lyase beta-sheet" evidence="2">
    <location>
        <begin position="33"/>
        <end position="125"/>
    </location>
</feature>
<gene>
    <name evidence="4" type="ORF">FKX85_07910</name>
</gene>
<dbReference type="Pfam" id="PF21348">
    <property type="entry name" value="RGL11_C"/>
    <property type="match status" value="1"/>
</dbReference>
<dbReference type="GO" id="GO:0016829">
    <property type="term" value="F:lyase activity"/>
    <property type="evidence" value="ECO:0007669"/>
    <property type="project" value="UniProtKB-KW"/>
</dbReference>
<feature type="signal peptide" evidence="1">
    <location>
        <begin position="1"/>
        <end position="29"/>
    </location>
</feature>
<dbReference type="InterPro" id="IPR034641">
    <property type="entry name" value="RGL11"/>
</dbReference>
<dbReference type="InterPro" id="IPR049366">
    <property type="entry name" value="RGL11_C"/>
</dbReference>
<dbReference type="OrthoDB" id="9802318at2"/>
<evidence type="ECO:0000313" key="5">
    <source>
        <dbReference type="Proteomes" id="UP000316614"/>
    </source>
</evidence>
<dbReference type="Proteomes" id="UP000316614">
    <property type="component" value="Chromosome"/>
</dbReference>
<evidence type="ECO:0000259" key="3">
    <source>
        <dbReference type="Pfam" id="PF21348"/>
    </source>
</evidence>
<evidence type="ECO:0000313" key="4">
    <source>
        <dbReference type="EMBL" id="QDH78965.1"/>
    </source>
</evidence>
<dbReference type="PANTHER" id="PTHR43118:SF1">
    <property type="entry name" value="RHAMNOGALACTURONAN LYASE (EUROFUNG)"/>
    <property type="match status" value="1"/>
</dbReference>
<dbReference type="KEGG" id="echi:FKX85_07910"/>
<dbReference type="RefSeq" id="WP_141614218.1">
    <property type="nucleotide sequence ID" value="NZ_CP041253.1"/>
</dbReference>
<accession>A0A514CGL2</accession>
<evidence type="ECO:0000256" key="1">
    <source>
        <dbReference type="SAM" id="SignalP"/>
    </source>
</evidence>
<sequence>MLTNLLKNGKVLHLAVLLSFTCISFSTSAQNLRQMEALDRGLVAIPTEEGGNFVSWRVLGTEPEDISFNLYRVTASDDHKKLNPIPLTKSSSFLDKAATGKDVSYEVRAVIDGEEQQGTNPAAVWKEDYLSISLQTPEGYMPNDASVGDLNGDGQYEIVLHQAGKTHDNSHKGLTDPPILQAYTLEGEMLWEINLGKNIRDGAHYTQFMVYDLDGDGKAEVACKTADGTTDGVGSVIGDPEADWRNADGYILEGPEFLTIFDGQTGKALATTDYIPARYPGKLHPTTEELKSLWGDGYGNRMDRFLAGIAYLDGERPSLIMTRGYYTRSVLAAWNWRDGELTEVWTFDSEDGDPDHKAYSGQGYHSLSVGDIDEDGKDEIVFGAMAIDDDGTGIYSTGLGHGDALHLSDIDPERPGMEVFGIHEHARHEHGTNLRDAATGEIIWSYPSPDVGRGLAIDIDPRYQGYECWASGDGLHGLWNVKGEMISENKPRSCNMGIWWDGDLLREILNGVDIDKWDFENAQSERIFTGEDFKMAKNNGTKSNPALCADIFGDWREELIGRTADGSELRIFSTTIPTEYRFYTLMHDPVYRLSIAWQNVAYNQPAHTGFYLGAGMAKPPKPRIRTK</sequence>
<dbReference type="EMBL" id="CP041253">
    <property type="protein sequence ID" value="QDH78965.1"/>
    <property type="molecule type" value="Genomic_DNA"/>
</dbReference>
<dbReference type="InterPro" id="IPR041624">
    <property type="entry name" value="RGI_lyase"/>
</dbReference>
<feature type="chain" id="PRO_5022152909" evidence="1">
    <location>
        <begin position="30"/>
        <end position="627"/>
    </location>
</feature>
<proteinExistence type="predicted"/>
<keyword evidence="1" id="KW-0732">Signal</keyword>
<protein>
    <submittedName>
        <fullName evidence="4">Rhamnogalacturonan lyase</fullName>
    </submittedName>
</protein>
<evidence type="ECO:0000259" key="2">
    <source>
        <dbReference type="Pfam" id="PF18370"/>
    </source>
</evidence>
<dbReference type="Pfam" id="PF18370">
    <property type="entry name" value="RGI_lyase"/>
    <property type="match status" value="1"/>
</dbReference>
<dbReference type="CDD" id="cd10318">
    <property type="entry name" value="RGL11"/>
    <property type="match status" value="1"/>
</dbReference>